<dbReference type="AlphaFoldDB" id="A0A9D1SEP7"/>
<organism evidence="1 2">
    <name type="scientific">Candidatus Ornithomonoglobus merdipullorum</name>
    <dbReference type="NCBI Taxonomy" id="2840895"/>
    <lineage>
        <taxon>Bacteria</taxon>
        <taxon>Bacillati</taxon>
        <taxon>Bacillota</taxon>
        <taxon>Clostridia</taxon>
        <taxon>Candidatus Ornithomonoglobus</taxon>
    </lineage>
</organism>
<evidence type="ECO:0008006" key="3">
    <source>
        <dbReference type="Google" id="ProtNLM"/>
    </source>
</evidence>
<protein>
    <recommendedName>
        <fullName evidence="3">PI3K/PI4K catalytic domain-containing protein</fullName>
    </recommendedName>
</protein>
<reference evidence="1" key="2">
    <citation type="journal article" date="2021" name="PeerJ">
        <title>Extensive microbial diversity within the chicken gut microbiome revealed by metagenomics and culture.</title>
        <authorList>
            <person name="Gilroy R."/>
            <person name="Ravi A."/>
            <person name="Getino M."/>
            <person name="Pursley I."/>
            <person name="Horton D.L."/>
            <person name="Alikhan N.F."/>
            <person name="Baker D."/>
            <person name="Gharbi K."/>
            <person name="Hall N."/>
            <person name="Watson M."/>
            <person name="Adriaenssens E.M."/>
            <person name="Foster-Nyarko E."/>
            <person name="Jarju S."/>
            <person name="Secka A."/>
            <person name="Antonio M."/>
            <person name="Oren A."/>
            <person name="Chaudhuri R.R."/>
            <person name="La Ragione R."/>
            <person name="Hildebrand F."/>
            <person name="Pallen M.J."/>
        </authorList>
    </citation>
    <scope>NUCLEOTIDE SEQUENCE</scope>
    <source>
        <strain evidence="1">USAMLcec3-3695</strain>
    </source>
</reference>
<dbReference type="EMBL" id="DVNB01000066">
    <property type="protein sequence ID" value="HIU57396.1"/>
    <property type="molecule type" value="Genomic_DNA"/>
</dbReference>
<name>A0A9D1SEP7_9FIRM</name>
<accession>A0A9D1SEP7</accession>
<comment type="caution">
    <text evidence="1">The sequence shown here is derived from an EMBL/GenBank/DDBJ whole genome shotgun (WGS) entry which is preliminary data.</text>
</comment>
<evidence type="ECO:0000313" key="2">
    <source>
        <dbReference type="Proteomes" id="UP000824109"/>
    </source>
</evidence>
<dbReference type="Gene3D" id="1.10.1070.20">
    <property type="match status" value="1"/>
</dbReference>
<reference evidence="1" key="1">
    <citation type="submission" date="2020-10" db="EMBL/GenBank/DDBJ databases">
        <authorList>
            <person name="Gilroy R."/>
        </authorList>
    </citation>
    <scope>NUCLEOTIDE SEQUENCE</scope>
    <source>
        <strain evidence="1">USAMLcec3-3695</strain>
    </source>
</reference>
<sequence>MKRNLNGESFSVHSNSRGNLLKTEYSDGGVMHFVKTGRIQVRDFPGYWGIEPVVEVICSRLGAKMGLDMASQCLDVLDVVRYGKRITTLISDSPDFREGRTMVYLQTLYVQNDEYIDLEHLCRYVGGKDLINMLAFDLVVMNEDRHNGNVAWLQDDDGAMRLAQIYDNGYSLLYDDIKGMMRDYKRAASFCLCNSPLYREGFSSAERLFARMSEIYEPTIRLDVKKEVVSGILSEVKAEYEKLRIGVNNIILPDEWWDAAADFICWRMDHVRALRYNMEG</sequence>
<evidence type="ECO:0000313" key="1">
    <source>
        <dbReference type="EMBL" id="HIU57396.1"/>
    </source>
</evidence>
<proteinExistence type="predicted"/>
<gene>
    <name evidence="1" type="ORF">IAA61_06245</name>
</gene>
<dbReference type="Proteomes" id="UP000824109">
    <property type="component" value="Unassembled WGS sequence"/>
</dbReference>